<organism evidence="2 3">
    <name type="scientific">Rhizobium herbae</name>
    <dbReference type="NCBI Taxonomy" id="508661"/>
    <lineage>
        <taxon>Bacteria</taxon>
        <taxon>Pseudomonadati</taxon>
        <taxon>Pseudomonadota</taxon>
        <taxon>Alphaproteobacteria</taxon>
        <taxon>Hyphomicrobiales</taxon>
        <taxon>Rhizobiaceae</taxon>
        <taxon>Rhizobium/Agrobacterium group</taxon>
        <taxon>Rhizobium</taxon>
    </lineage>
</organism>
<gene>
    <name evidence="2" type="ORF">J2Z75_000628</name>
</gene>
<reference evidence="2 3" key="1">
    <citation type="submission" date="2021-03" db="EMBL/GenBank/DDBJ databases">
        <title>Genomic Encyclopedia of Type Strains, Phase IV (KMG-IV): sequencing the most valuable type-strain genomes for metagenomic binning, comparative biology and taxonomic classification.</title>
        <authorList>
            <person name="Goeker M."/>
        </authorList>
    </citation>
    <scope>NUCLEOTIDE SEQUENCE [LARGE SCALE GENOMIC DNA]</scope>
    <source>
        <strain evidence="2 3">DSM 26427</strain>
    </source>
</reference>
<dbReference type="InterPro" id="IPR007421">
    <property type="entry name" value="Schlafen_AlbA_2_dom"/>
</dbReference>
<dbReference type="EMBL" id="JAGGJV010000001">
    <property type="protein sequence ID" value="MBP1857148.1"/>
    <property type="molecule type" value="Genomic_DNA"/>
</dbReference>
<comment type="caution">
    <text evidence="2">The sequence shown here is derived from an EMBL/GenBank/DDBJ whole genome shotgun (WGS) entry which is preliminary data.</text>
</comment>
<sequence length="843" mass="96387">MEAIRAFLSEAKFPENNDWFLSAFIQDDGNFLFSEGENWDFKREWPFSYSDDYFVHLCKLVISFANTSGGLIVFGVDDATRTVVSRSVRVNFDKFCTSLANITINMPRLAHRNIKVGEGYLDILIVFQNSSVANPSGFSRKFCEKNGMEKYWIRSSYETIAADSRHLPILFCGAARHVQGREKIEFALPPNPAQIKQFVGRLDAVQKVFSWIQDIHEPRNFLYGRGGSGKTTIAYEIAKLISIYGANIDISSGEFFDQVIFVSAKKKFLNTSESKSELFVGADFNDAKSLIVSILTLGSWTDINKAESMTLLDLSRELQVFFDNFSCFVVIDDIDTLTTSGEDAGFDAIYKVLVRAKKTSKVLYTQRNAPTQSLDNSIEIPGLSSGVEYPKFVEVCCDQFKVEKPQIEFRDGKLAQVTERRPLVIETILALRRNSGNYEQAVSLFEEHVGGDARSYVFEREWDALTGDYSRQLLCALALAGKPLNFEDLRTILRYEDSRIVDSINDTREMFLDRNEIGQETFFRLGELTRAFVLEKSKLLDRYASVEARVNSFKRSFFPEIPELSRLMQKCENLARASHRLGDSAHLEKAWSELNAKDLSPKITEDPRFRAFRGYIGTLISPPKLNFVRDDFNFAFSMKYEPPFDHVKRWYMCEEQSGEIARYCLGIANFVESGRNYTSEEKLSFLARKAGYFYLKAKDNRHMDMDGALIDLKKSLDIHAEVYFKAIKSNSVQALRYENYYKNTALYYFYICSSSANLEEIINGMISVASKGKIYMDPFSAATSMYIPIFRTELLPKAMRSRLRGRLSHLIKIISIGEIWENVSCKNEVISVFDNFLKRLSTL</sequence>
<dbReference type="InterPro" id="IPR027417">
    <property type="entry name" value="P-loop_NTPase"/>
</dbReference>
<name>A0ABS4EGS9_9HYPH</name>
<evidence type="ECO:0000259" key="1">
    <source>
        <dbReference type="Pfam" id="PF04326"/>
    </source>
</evidence>
<proteinExistence type="predicted"/>
<protein>
    <recommendedName>
        <fullName evidence="1">Schlafen AlbA-2 domain-containing protein</fullName>
    </recommendedName>
</protein>
<dbReference type="Proteomes" id="UP000823786">
    <property type="component" value="Unassembled WGS sequence"/>
</dbReference>
<keyword evidence="3" id="KW-1185">Reference proteome</keyword>
<accession>A0ABS4EGS9</accession>
<dbReference type="Pfam" id="PF04326">
    <property type="entry name" value="SLFN_AlbA_2"/>
    <property type="match status" value="1"/>
</dbReference>
<dbReference type="InterPro" id="IPR038461">
    <property type="entry name" value="Schlafen_AlbA_2_dom_sf"/>
</dbReference>
<feature type="domain" description="Schlafen AlbA-2" evidence="1">
    <location>
        <begin position="35"/>
        <end position="156"/>
    </location>
</feature>
<dbReference type="Gene3D" id="3.30.950.30">
    <property type="entry name" value="Schlafen, AAA domain"/>
    <property type="match status" value="1"/>
</dbReference>
<evidence type="ECO:0000313" key="2">
    <source>
        <dbReference type="EMBL" id="MBP1857148.1"/>
    </source>
</evidence>
<dbReference type="Gene3D" id="3.40.50.300">
    <property type="entry name" value="P-loop containing nucleotide triphosphate hydrolases"/>
    <property type="match status" value="1"/>
</dbReference>
<dbReference type="RefSeq" id="WP_209847622.1">
    <property type="nucleotide sequence ID" value="NZ_JAGGJV010000001.1"/>
</dbReference>
<dbReference type="SUPFAM" id="SSF52540">
    <property type="entry name" value="P-loop containing nucleoside triphosphate hydrolases"/>
    <property type="match status" value="1"/>
</dbReference>
<evidence type="ECO:0000313" key="3">
    <source>
        <dbReference type="Proteomes" id="UP000823786"/>
    </source>
</evidence>